<dbReference type="SMART" id="SM00091">
    <property type="entry name" value="PAS"/>
    <property type="match status" value="4"/>
</dbReference>
<keyword evidence="8" id="KW-0812">Transmembrane</keyword>
<keyword evidence="6" id="KW-0902">Two-component regulatory system</keyword>
<dbReference type="InterPro" id="IPR001789">
    <property type="entry name" value="Sig_transdc_resp-reg_receiver"/>
</dbReference>
<dbReference type="PROSITE" id="PS50112">
    <property type="entry name" value="PAS"/>
    <property type="match status" value="4"/>
</dbReference>
<dbReference type="InterPro" id="IPR000014">
    <property type="entry name" value="PAS"/>
</dbReference>
<dbReference type="InterPro" id="IPR013655">
    <property type="entry name" value="PAS_fold_3"/>
</dbReference>
<dbReference type="InterPro" id="IPR004358">
    <property type="entry name" value="Sig_transdc_His_kin-like_C"/>
</dbReference>
<feature type="domain" description="PAS" evidence="11">
    <location>
        <begin position="394"/>
        <end position="468"/>
    </location>
</feature>
<proteinExistence type="predicted"/>
<evidence type="ECO:0000256" key="8">
    <source>
        <dbReference type="SAM" id="Phobius"/>
    </source>
</evidence>
<dbReference type="PANTHER" id="PTHR43047:SF63">
    <property type="entry name" value="HISTIDINE KINASE"/>
    <property type="match status" value="1"/>
</dbReference>
<dbReference type="RefSeq" id="WP_002685839.1">
    <property type="nucleotide sequence ID" value="NZ_JH600070.1"/>
</dbReference>
<gene>
    <name evidence="13" type="ORF">BegalDRAFT_1808</name>
</gene>
<keyword evidence="8" id="KW-0472">Membrane</keyword>
<dbReference type="PROSITE" id="PS50113">
    <property type="entry name" value="PAC"/>
    <property type="match status" value="2"/>
</dbReference>
<dbReference type="InterPro" id="IPR035965">
    <property type="entry name" value="PAS-like_dom_sf"/>
</dbReference>
<keyword evidence="4" id="KW-0808">Transferase</keyword>
<evidence type="ECO:0000256" key="6">
    <source>
        <dbReference type="ARBA" id="ARBA00023012"/>
    </source>
</evidence>
<dbReference type="SUPFAM" id="SSF52172">
    <property type="entry name" value="CheY-like"/>
    <property type="match status" value="1"/>
</dbReference>
<evidence type="ECO:0000256" key="1">
    <source>
        <dbReference type="ARBA" id="ARBA00000085"/>
    </source>
</evidence>
<dbReference type="SMART" id="SM00086">
    <property type="entry name" value="PAC"/>
    <property type="match status" value="4"/>
</dbReference>
<dbReference type="PANTHER" id="PTHR43047">
    <property type="entry name" value="TWO-COMPONENT HISTIDINE PROTEIN KINASE"/>
    <property type="match status" value="1"/>
</dbReference>
<dbReference type="CDD" id="cd16922">
    <property type="entry name" value="HATPase_EvgS-ArcB-TorS-like"/>
    <property type="match status" value="1"/>
</dbReference>
<dbReference type="Pfam" id="PF00989">
    <property type="entry name" value="PAS"/>
    <property type="match status" value="2"/>
</dbReference>
<dbReference type="STRING" id="395493.BegalDRAFT_1808"/>
<evidence type="ECO:0000256" key="5">
    <source>
        <dbReference type="ARBA" id="ARBA00022777"/>
    </source>
</evidence>
<dbReference type="EC" id="2.7.13.3" evidence="2"/>
<dbReference type="SUPFAM" id="SSF55874">
    <property type="entry name" value="ATPase domain of HSP90 chaperone/DNA topoisomerase II/histidine kinase"/>
    <property type="match status" value="1"/>
</dbReference>
<dbReference type="InterPro" id="IPR003661">
    <property type="entry name" value="HisK_dim/P_dom"/>
</dbReference>
<dbReference type="FunFam" id="3.30.565.10:FF:000010">
    <property type="entry name" value="Sensor histidine kinase RcsC"/>
    <property type="match status" value="1"/>
</dbReference>
<feature type="transmembrane region" description="Helical" evidence="8">
    <location>
        <begin position="36"/>
        <end position="53"/>
    </location>
</feature>
<feature type="domain" description="PAC" evidence="12">
    <location>
        <begin position="327"/>
        <end position="379"/>
    </location>
</feature>
<keyword evidence="14" id="KW-1185">Reference proteome</keyword>
<evidence type="ECO:0000259" key="11">
    <source>
        <dbReference type="PROSITE" id="PS50112"/>
    </source>
</evidence>
<dbReference type="EMBL" id="JH600070">
    <property type="protein sequence ID" value="EIJ42682.1"/>
    <property type="molecule type" value="Genomic_DNA"/>
</dbReference>
<dbReference type="CDD" id="cd00130">
    <property type="entry name" value="PAS"/>
    <property type="match status" value="4"/>
</dbReference>
<dbReference type="PROSITE" id="PS50109">
    <property type="entry name" value="HIS_KIN"/>
    <property type="match status" value="1"/>
</dbReference>
<feature type="transmembrane region" description="Helical" evidence="8">
    <location>
        <begin position="73"/>
        <end position="94"/>
    </location>
</feature>
<evidence type="ECO:0000313" key="13">
    <source>
        <dbReference type="EMBL" id="EIJ42682.1"/>
    </source>
</evidence>
<dbReference type="Gene3D" id="3.40.50.2300">
    <property type="match status" value="1"/>
</dbReference>
<dbReference type="InterPro" id="IPR011006">
    <property type="entry name" value="CheY-like_superfamily"/>
</dbReference>
<dbReference type="Gene3D" id="1.10.287.130">
    <property type="match status" value="1"/>
</dbReference>
<dbReference type="SUPFAM" id="SSF47384">
    <property type="entry name" value="Homodimeric domain of signal transducing histidine kinase"/>
    <property type="match status" value="1"/>
</dbReference>
<dbReference type="InterPro" id="IPR005467">
    <property type="entry name" value="His_kinase_dom"/>
</dbReference>
<feature type="domain" description="PAS" evidence="11">
    <location>
        <begin position="525"/>
        <end position="598"/>
    </location>
</feature>
<dbReference type="PRINTS" id="PR00344">
    <property type="entry name" value="BCTRLSENSOR"/>
</dbReference>
<dbReference type="GO" id="GO:0005886">
    <property type="term" value="C:plasma membrane"/>
    <property type="evidence" value="ECO:0007669"/>
    <property type="project" value="TreeGrafter"/>
</dbReference>
<dbReference type="Pfam" id="PF00072">
    <property type="entry name" value="Response_reg"/>
    <property type="match status" value="1"/>
</dbReference>
<dbReference type="InterPro" id="IPR013767">
    <property type="entry name" value="PAS_fold"/>
</dbReference>
<dbReference type="PROSITE" id="PS50110">
    <property type="entry name" value="RESPONSE_REGULATORY"/>
    <property type="match status" value="1"/>
</dbReference>
<dbReference type="eggNOG" id="COG0642">
    <property type="taxonomic scope" value="Bacteria"/>
</dbReference>
<dbReference type="FunFam" id="1.10.287.130:FF:000145">
    <property type="entry name" value="Sensory transduction histidine kinase"/>
    <property type="match status" value="1"/>
</dbReference>
<feature type="domain" description="Histidine kinase" evidence="9">
    <location>
        <begin position="982"/>
        <end position="1203"/>
    </location>
</feature>
<dbReference type="Pfam" id="PF00512">
    <property type="entry name" value="HisKA"/>
    <property type="match status" value="1"/>
</dbReference>
<dbReference type="InterPro" id="IPR000700">
    <property type="entry name" value="PAS-assoc_C"/>
</dbReference>
<dbReference type="GO" id="GO:0000155">
    <property type="term" value="F:phosphorelay sensor kinase activity"/>
    <property type="evidence" value="ECO:0007669"/>
    <property type="project" value="InterPro"/>
</dbReference>
<dbReference type="eggNOG" id="COG5002">
    <property type="taxonomic scope" value="Bacteria"/>
</dbReference>
<dbReference type="GO" id="GO:0006355">
    <property type="term" value="P:regulation of DNA-templated transcription"/>
    <property type="evidence" value="ECO:0007669"/>
    <property type="project" value="InterPro"/>
</dbReference>
<comment type="catalytic activity">
    <reaction evidence="1">
        <text>ATP + protein L-histidine = ADP + protein N-phospho-L-histidine.</text>
        <dbReference type="EC" id="2.7.13.3"/>
    </reaction>
</comment>
<dbReference type="GO" id="GO:0009927">
    <property type="term" value="F:histidine phosphotransfer kinase activity"/>
    <property type="evidence" value="ECO:0007669"/>
    <property type="project" value="TreeGrafter"/>
</dbReference>
<protein>
    <recommendedName>
        <fullName evidence="2">histidine kinase</fullName>
        <ecNumber evidence="2">2.7.13.3</ecNumber>
    </recommendedName>
</protein>
<dbReference type="HOGENOM" id="CLU_280724_0_0_6"/>
<dbReference type="Gene3D" id="3.30.565.10">
    <property type="entry name" value="Histidine kinase-like ATPase, C-terminal domain"/>
    <property type="match status" value="1"/>
</dbReference>
<dbReference type="InterPro" id="IPR001610">
    <property type="entry name" value="PAC"/>
</dbReference>
<evidence type="ECO:0000259" key="9">
    <source>
        <dbReference type="PROSITE" id="PS50109"/>
    </source>
</evidence>
<feature type="domain" description="Response regulatory" evidence="10">
    <location>
        <begin position="1234"/>
        <end position="1350"/>
    </location>
</feature>
<dbReference type="Pfam" id="PF02518">
    <property type="entry name" value="HATPase_c"/>
    <property type="match status" value="1"/>
</dbReference>
<evidence type="ECO:0000256" key="7">
    <source>
        <dbReference type="PROSITE-ProRule" id="PRU00169"/>
    </source>
</evidence>
<dbReference type="CDD" id="cd17546">
    <property type="entry name" value="REC_hyHK_CKI1_RcsC-like"/>
    <property type="match status" value="1"/>
</dbReference>
<feature type="domain" description="PAS" evidence="11">
    <location>
        <begin position="248"/>
        <end position="322"/>
    </location>
</feature>
<accession>I3CGD9</accession>
<dbReference type="Gene3D" id="3.30.450.20">
    <property type="entry name" value="PAS domain"/>
    <property type="match status" value="4"/>
</dbReference>
<evidence type="ECO:0000313" key="14">
    <source>
        <dbReference type="Proteomes" id="UP000005744"/>
    </source>
</evidence>
<keyword evidence="3 7" id="KW-0597">Phosphoprotein</keyword>
<feature type="modified residue" description="4-aspartylphosphate" evidence="7">
    <location>
        <position position="1283"/>
    </location>
</feature>
<dbReference type="InterPro" id="IPR036890">
    <property type="entry name" value="HATPase_C_sf"/>
</dbReference>
<feature type="domain" description="PAC" evidence="12">
    <location>
        <begin position="602"/>
        <end position="654"/>
    </location>
</feature>
<dbReference type="Pfam" id="PF08447">
    <property type="entry name" value="PAS_3"/>
    <property type="match status" value="2"/>
</dbReference>
<dbReference type="Proteomes" id="UP000005744">
    <property type="component" value="Unassembled WGS sequence"/>
</dbReference>
<dbReference type="SUPFAM" id="SSF55785">
    <property type="entry name" value="PYP-like sensor domain (PAS domain)"/>
    <property type="match status" value="4"/>
</dbReference>
<evidence type="ECO:0000259" key="10">
    <source>
        <dbReference type="PROSITE" id="PS50110"/>
    </source>
</evidence>
<organism evidence="13 14">
    <name type="scientific">Beggiatoa alba B18LD</name>
    <dbReference type="NCBI Taxonomy" id="395493"/>
    <lineage>
        <taxon>Bacteria</taxon>
        <taxon>Pseudomonadati</taxon>
        <taxon>Pseudomonadota</taxon>
        <taxon>Gammaproteobacteria</taxon>
        <taxon>Thiotrichales</taxon>
        <taxon>Thiotrichaceae</taxon>
        <taxon>Beggiatoa</taxon>
    </lineage>
</organism>
<evidence type="ECO:0000259" key="12">
    <source>
        <dbReference type="PROSITE" id="PS50113"/>
    </source>
</evidence>
<dbReference type="CDD" id="cd00082">
    <property type="entry name" value="HisKA"/>
    <property type="match status" value="1"/>
</dbReference>
<dbReference type="SMART" id="SM00387">
    <property type="entry name" value="HATPase_c"/>
    <property type="match status" value="1"/>
</dbReference>
<evidence type="ECO:0000256" key="2">
    <source>
        <dbReference type="ARBA" id="ARBA00012438"/>
    </source>
</evidence>
<keyword evidence="8" id="KW-1133">Transmembrane helix</keyword>
<dbReference type="NCBIfam" id="TIGR00229">
    <property type="entry name" value="sensory_box"/>
    <property type="match status" value="4"/>
</dbReference>
<evidence type="ECO:0000256" key="3">
    <source>
        <dbReference type="ARBA" id="ARBA00022553"/>
    </source>
</evidence>
<dbReference type="OrthoDB" id="8573350at2"/>
<dbReference type="SMART" id="SM00388">
    <property type="entry name" value="HisKA"/>
    <property type="match status" value="1"/>
</dbReference>
<sequence>MLYLIVELLKISMLAIILLSVYLLAQQDKDLRREGISLVVLGCVFLLIQYLYPLMADIPSWTKAVFHSHLFSFLGYLFCAIGLIYLFPLTAHLIRHRVIEAQKLNITARTLAELRAEETLSRLNALIQTSPLAVLEWDEQGIVLRWSLSAEKIFGYSEEEVLGKNIFALNFIYKDDIEQTLVVRDRLITRTELSNVNLNRNNTKDGRVIYCEWHNSVQPATENCRLSVLSFAQDVTEREVNHRALRYSELKFRQITENLSEACYVIDVATQQLIYVNKAFTHVWGLSENILCSQPRACLMSIHPDDRERVTNSFYETFLQQRSKELYQTEYRLLKPDGSICWIRDRCYPALNEQGAVYRLIGIAEDVTYYKNTEILLREQSTLLAQQNVELTHSYEALQFHVDNSLFAVIEWDAHGQINYWSTTAENLFGWYASEVLSQHLFKFTKIWIFQEDIPIVKRLVHEIIHEKKQKDTCIVRHITKNKSVLFCEWYISVRLNPQGQIVSLLSFALNVTQREQLRQTLQDSEEKFRQLAEHIDEVFYILDVNTNQMVYISPSHQKMWGQTHEAILNNPNLWTAIIHPEDKERVETTFKQFKQHPQTELTQEYRIVKADQQIRWIRDRSYSIYRPNGEIYRIVGIAEDVSDYKYAEMAVTQSKIELQQRNFEIRELYEFTQQLNYRLNIDDVVNIFYEHLYRLIPAVTCSCLISNNLNNYKVSLISREKLSPSLLQEIQEEILSSFNSISPNHTLTARDISFTWLKQHSLQSPQVPVNSLANRLNIPLENAIGMHHLIENKSILWIGSVMSNAFTHSQLRLCYILINHLANAFKRIQEMFIREQQDLQNIVMYLPVGVILFDKTAKILFVNQQANYYLPFLITEETSYLDEKLVAHLIEHASTARFYKQSFIFDALFLELTIHQLDYGSYSAHYLMVIQDITEQKRTESALKAERLLLAQQVEKRTAALSDANLELAKANRLKDEFLANMSHELRTPLNAILGMSESLNEGVYGDLNEKQHKFLRHINESGQHLLALINDILDLSKIEAGKVQLLLDTTNIDELCQSCLTFIKQQAEQKGLKVHFQADPDASTIYADQRRLKQILLNLLSNAVKFTTDGGEIGLEVKRDTEKQAIHFIVWDRGIGIDQKDMPLLFKPFTQIDSRLSRQYEGTGLGLVLVHRLTELHGGSITVESAKGNGSRFTISLPAPVEKWCAHVQHAQETALPKGGEKTVSIADTNPLILVAEDHLNNIMVVIDYLVAHHYRVKVARTGTEALERLQEERPDLILMDVQMPGMDGLEATRQIRLNPQYTDLPIIAMTALTMPGDREQCLTVGMNDYISKPFSLKQLLNLIQQYLKTSVEKVK</sequence>
<keyword evidence="5" id="KW-0418">Kinase</keyword>
<dbReference type="SMART" id="SM00448">
    <property type="entry name" value="REC"/>
    <property type="match status" value="1"/>
</dbReference>
<feature type="domain" description="PAS" evidence="11">
    <location>
        <begin position="119"/>
        <end position="191"/>
    </location>
</feature>
<reference evidence="13 14" key="1">
    <citation type="submission" date="2011-11" db="EMBL/GenBank/DDBJ databases">
        <title>Improved High-Quality Draft sequence of Beggiatoa alba B18lD.</title>
        <authorList>
            <consortium name="US DOE Joint Genome Institute"/>
            <person name="Lucas S."/>
            <person name="Han J."/>
            <person name="Lapidus A."/>
            <person name="Cheng J.-F."/>
            <person name="Goodwin L."/>
            <person name="Pitluck S."/>
            <person name="Peters L."/>
            <person name="Mikhailova N."/>
            <person name="Held B."/>
            <person name="Detter J.C."/>
            <person name="Han C."/>
            <person name="Tapia R."/>
            <person name="Land M."/>
            <person name="Hauser L."/>
            <person name="Kyrpides N."/>
            <person name="Ivanova N."/>
            <person name="Pagani I."/>
            <person name="Samuel K."/>
            <person name="Teske A."/>
            <person name="Mueller J."/>
            <person name="Woyke T."/>
        </authorList>
    </citation>
    <scope>NUCLEOTIDE SEQUENCE [LARGE SCALE GENOMIC DNA]</scope>
    <source>
        <strain evidence="13 14">B18LD</strain>
    </source>
</reference>
<name>I3CGD9_9GAMM</name>
<dbReference type="InterPro" id="IPR003594">
    <property type="entry name" value="HATPase_dom"/>
</dbReference>
<dbReference type="InterPro" id="IPR036097">
    <property type="entry name" value="HisK_dim/P_sf"/>
</dbReference>
<evidence type="ECO:0000256" key="4">
    <source>
        <dbReference type="ARBA" id="ARBA00022679"/>
    </source>
</evidence>
<feature type="transmembrane region" description="Helical" evidence="8">
    <location>
        <begin position="6"/>
        <end position="24"/>
    </location>
</feature>